<keyword evidence="3" id="KW-0808">Transferase</keyword>
<comment type="subcellular location">
    <subcellularLocation>
        <location evidence="1">Membrane</location>
    </subcellularLocation>
</comment>
<dbReference type="InterPro" id="IPR029044">
    <property type="entry name" value="Nucleotide-diphossugar_trans"/>
</dbReference>
<feature type="transmembrane region" description="Helical" evidence="9">
    <location>
        <begin position="314"/>
        <end position="332"/>
    </location>
</feature>
<name>A0A6A6JA67_WESOR</name>
<feature type="chain" id="PRO_5025692990" description="Glycosyltransferase family 2 protein" evidence="10">
    <location>
        <begin position="17"/>
        <end position="419"/>
    </location>
</feature>
<keyword evidence="12" id="KW-1185">Reference proteome</keyword>
<dbReference type="GO" id="GO:0016020">
    <property type="term" value="C:membrane"/>
    <property type="evidence" value="ECO:0007669"/>
    <property type="project" value="UniProtKB-SubCell"/>
</dbReference>
<keyword evidence="2" id="KW-0328">Glycosyltransferase</keyword>
<dbReference type="PANTHER" id="PTHR47844">
    <property type="entry name" value="SYNTHASE CPS1, PUTATIVE (AFU_ORTHOLOGUE AFUA_7G02500)-RELATED"/>
    <property type="match status" value="1"/>
</dbReference>
<dbReference type="AlphaFoldDB" id="A0A6A6JA67"/>
<keyword evidence="10" id="KW-0732">Signal</keyword>
<evidence type="ECO:0000256" key="5">
    <source>
        <dbReference type="ARBA" id="ARBA00022989"/>
    </source>
</evidence>
<feature type="signal peptide" evidence="10">
    <location>
        <begin position="1"/>
        <end position="16"/>
    </location>
</feature>
<dbReference type="InterPro" id="IPR052427">
    <property type="entry name" value="Glycosyltrans_GT2/GT47"/>
</dbReference>
<evidence type="ECO:0000313" key="11">
    <source>
        <dbReference type="EMBL" id="KAF2272858.1"/>
    </source>
</evidence>
<evidence type="ECO:0000313" key="12">
    <source>
        <dbReference type="Proteomes" id="UP000800097"/>
    </source>
</evidence>
<dbReference type="SUPFAM" id="SSF53448">
    <property type="entry name" value="Nucleotide-diphospho-sugar transferases"/>
    <property type="match status" value="1"/>
</dbReference>
<evidence type="ECO:0000256" key="8">
    <source>
        <dbReference type="SAM" id="MobiDB-lite"/>
    </source>
</evidence>
<feature type="compositionally biased region" description="Basic and acidic residues" evidence="8">
    <location>
        <begin position="408"/>
        <end position="419"/>
    </location>
</feature>
<gene>
    <name evidence="11" type="ORF">EI97DRAFT_384919</name>
</gene>
<keyword evidence="7" id="KW-0325">Glycoprotein</keyword>
<dbReference type="RefSeq" id="XP_033650397.1">
    <property type="nucleotide sequence ID" value="XM_033795996.1"/>
</dbReference>
<dbReference type="OrthoDB" id="2849215at2759"/>
<feature type="transmembrane region" description="Helical" evidence="9">
    <location>
        <begin position="279"/>
        <end position="302"/>
    </location>
</feature>
<reference evidence="11" key="1">
    <citation type="journal article" date="2020" name="Stud. Mycol.">
        <title>101 Dothideomycetes genomes: a test case for predicting lifestyles and emergence of pathogens.</title>
        <authorList>
            <person name="Haridas S."/>
            <person name="Albert R."/>
            <person name="Binder M."/>
            <person name="Bloem J."/>
            <person name="Labutti K."/>
            <person name="Salamov A."/>
            <person name="Andreopoulos B."/>
            <person name="Baker S."/>
            <person name="Barry K."/>
            <person name="Bills G."/>
            <person name="Bluhm B."/>
            <person name="Cannon C."/>
            <person name="Castanera R."/>
            <person name="Culley D."/>
            <person name="Daum C."/>
            <person name="Ezra D."/>
            <person name="Gonzalez J."/>
            <person name="Henrissat B."/>
            <person name="Kuo A."/>
            <person name="Liang C."/>
            <person name="Lipzen A."/>
            <person name="Lutzoni F."/>
            <person name="Magnuson J."/>
            <person name="Mondo S."/>
            <person name="Nolan M."/>
            <person name="Ohm R."/>
            <person name="Pangilinan J."/>
            <person name="Park H.-J."/>
            <person name="Ramirez L."/>
            <person name="Alfaro M."/>
            <person name="Sun H."/>
            <person name="Tritt A."/>
            <person name="Yoshinaga Y."/>
            <person name="Zwiers L.-H."/>
            <person name="Turgeon B."/>
            <person name="Goodwin S."/>
            <person name="Spatafora J."/>
            <person name="Crous P."/>
            <person name="Grigoriev I."/>
        </authorList>
    </citation>
    <scope>NUCLEOTIDE SEQUENCE</scope>
    <source>
        <strain evidence="11">CBS 379.55</strain>
    </source>
</reference>
<dbReference type="PANTHER" id="PTHR47844:SF1">
    <property type="entry name" value="EXOSTOSIN-LIKE 2"/>
    <property type="match status" value="1"/>
</dbReference>
<evidence type="ECO:0000256" key="2">
    <source>
        <dbReference type="ARBA" id="ARBA00022676"/>
    </source>
</evidence>
<protein>
    <recommendedName>
        <fullName evidence="13">Glycosyltransferase family 2 protein</fullName>
    </recommendedName>
</protein>
<feature type="transmembrane region" description="Helical" evidence="9">
    <location>
        <begin position="344"/>
        <end position="364"/>
    </location>
</feature>
<keyword evidence="4 9" id="KW-0812">Transmembrane</keyword>
<evidence type="ECO:0000256" key="3">
    <source>
        <dbReference type="ARBA" id="ARBA00022679"/>
    </source>
</evidence>
<accession>A0A6A6JA67</accession>
<dbReference type="EMBL" id="ML986516">
    <property type="protein sequence ID" value="KAF2272858.1"/>
    <property type="molecule type" value="Genomic_DNA"/>
</dbReference>
<dbReference type="GeneID" id="54549171"/>
<feature type="region of interest" description="Disordered" evidence="8">
    <location>
        <begin position="386"/>
        <end position="419"/>
    </location>
</feature>
<sequence>MFFAVVFAFRFARSIANLVANTRYKSIPIPKKPTYKPSDVTVIICTTDLASKTFHKVLDSILIHQIHRLIIATAGEKVHVDKKAFDKKYTDPRIQFLWRAEPNRREQTAQAMDFVKTKLMITQDDHSWWPASPKFLASMLAPFENPKVGGVGPVLEAINHEHPLSAKGFWNFMGCTYLLRRAHDPKFKQEYLNEYICYGKVGRLAAGDDKFHTRWLTNHGWDVAIQGGPESIMETELGEWPKFLGQCVRWNRSTYQSNPRALFTEGTSLRRFPYTSYSILIYSFFRFSFLYEVVLTALLWMALREAGAQDWLRVAFAALMGWCTLMKFVKIWPHFRKYPKDILYFPGYILFGWYCTFIKLYAIYTLRETYWATAAEAFKRRTEAQNGEDKAAVNGNGKATPNAGNGHNGKDTRQKLRIE</sequence>
<keyword evidence="5 9" id="KW-1133">Transmembrane helix</keyword>
<evidence type="ECO:0000256" key="7">
    <source>
        <dbReference type="ARBA" id="ARBA00023180"/>
    </source>
</evidence>
<organism evidence="11 12">
    <name type="scientific">Westerdykella ornata</name>
    <dbReference type="NCBI Taxonomy" id="318751"/>
    <lineage>
        <taxon>Eukaryota</taxon>
        <taxon>Fungi</taxon>
        <taxon>Dikarya</taxon>
        <taxon>Ascomycota</taxon>
        <taxon>Pezizomycotina</taxon>
        <taxon>Dothideomycetes</taxon>
        <taxon>Pleosporomycetidae</taxon>
        <taxon>Pleosporales</taxon>
        <taxon>Sporormiaceae</taxon>
        <taxon>Westerdykella</taxon>
    </lineage>
</organism>
<keyword evidence="6 9" id="KW-0472">Membrane</keyword>
<dbReference type="GO" id="GO:0016757">
    <property type="term" value="F:glycosyltransferase activity"/>
    <property type="evidence" value="ECO:0007669"/>
    <property type="project" value="UniProtKB-KW"/>
</dbReference>
<evidence type="ECO:0000256" key="10">
    <source>
        <dbReference type="SAM" id="SignalP"/>
    </source>
</evidence>
<evidence type="ECO:0008006" key="13">
    <source>
        <dbReference type="Google" id="ProtNLM"/>
    </source>
</evidence>
<dbReference type="Proteomes" id="UP000800097">
    <property type="component" value="Unassembled WGS sequence"/>
</dbReference>
<evidence type="ECO:0000256" key="1">
    <source>
        <dbReference type="ARBA" id="ARBA00004370"/>
    </source>
</evidence>
<proteinExistence type="predicted"/>
<evidence type="ECO:0000256" key="9">
    <source>
        <dbReference type="SAM" id="Phobius"/>
    </source>
</evidence>
<evidence type="ECO:0000256" key="4">
    <source>
        <dbReference type="ARBA" id="ARBA00022692"/>
    </source>
</evidence>
<evidence type="ECO:0000256" key="6">
    <source>
        <dbReference type="ARBA" id="ARBA00023136"/>
    </source>
</evidence>